<comment type="caution">
    <text evidence="2">The sequence shown here is derived from an EMBL/GenBank/DDBJ whole genome shotgun (WGS) entry which is preliminary data.</text>
</comment>
<dbReference type="InterPro" id="IPR001173">
    <property type="entry name" value="Glyco_trans_2-like"/>
</dbReference>
<evidence type="ECO:0000313" key="2">
    <source>
        <dbReference type="EMBL" id="TYB33256.1"/>
    </source>
</evidence>
<organism evidence="2 3">
    <name type="scientific">Flexistipes sinusarabici</name>
    <dbReference type="NCBI Taxonomy" id="2352"/>
    <lineage>
        <taxon>Bacteria</taxon>
        <taxon>Pseudomonadati</taxon>
        <taxon>Deferribacterota</taxon>
        <taxon>Deferribacteres</taxon>
        <taxon>Deferribacterales</taxon>
        <taxon>Flexistipitaceae</taxon>
        <taxon>Flexistipes</taxon>
    </lineage>
</organism>
<dbReference type="Pfam" id="PF00535">
    <property type="entry name" value="Glycos_transf_2"/>
    <property type="match status" value="1"/>
</dbReference>
<accession>A0A5D0MJU2</accession>
<name>A0A5D0MJU2_FLESI</name>
<gene>
    <name evidence="2" type="ORF">FXF49_07275</name>
</gene>
<evidence type="ECO:0000259" key="1">
    <source>
        <dbReference type="Pfam" id="PF00535"/>
    </source>
</evidence>
<dbReference type="InterPro" id="IPR029044">
    <property type="entry name" value="Nucleotide-diphossugar_trans"/>
</dbReference>
<dbReference type="GO" id="GO:0016758">
    <property type="term" value="F:hexosyltransferase activity"/>
    <property type="evidence" value="ECO:0007669"/>
    <property type="project" value="UniProtKB-ARBA"/>
</dbReference>
<reference evidence="2 3" key="1">
    <citation type="submission" date="2019-08" db="EMBL/GenBank/DDBJ databases">
        <title>Genomic characterization of a novel candidate phylum (ARYD3) from a high temperature, high salinity tertiary oil reservoir in north central Oklahoma, USA.</title>
        <authorList>
            <person name="Youssef N.H."/>
            <person name="Yadav A."/>
            <person name="Elshahed M.S."/>
        </authorList>
    </citation>
    <scope>NUCLEOTIDE SEQUENCE [LARGE SCALE GENOMIC DNA]</scope>
    <source>
        <strain evidence="2">ARYD1</strain>
    </source>
</reference>
<feature type="domain" description="Glycosyltransferase 2-like" evidence="1">
    <location>
        <begin position="15"/>
        <end position="128"/>
    </location>
</feature>
<dbReference type="EMBL" id="VSIV01000170">
    <property type="protein sequence ID" value="TYB33256.1"/>
    <property type="molecule type" value="Genomic_DNA"/>
</dbReference>
<dbReference type="PANTHER" id="PTHR22916:SF3">
    <property type="entry name" value="UDP-GLCNAC:BETAGAL BETA-1,3-N-ACETYLGLUCOSAMINYLTRANSFERASE-LIKE PROTEIN 1"/>
    <property type="match status" value="1"/>
</dbReference>
<keyword evidence="2" id="KW-0808">Transferase</keyword>
<evidence type="ECO:0000313" key="3">
    <source>
        <dbReference type="Proteomes" id="UP000323337"/>
    </source>
</evidence>
<dbReference type="Proteomes" id="UP000323337">
    <property type="component" value="Unassembled WGS sequence"/>
</dbReference>
<dbReference type="PANTHER" id="PTHR22916">
    <property type="entry name" value="GLYCOSYLTRANSFERASE"/>
    <property type="match status" value="1"/>
</dbReference>
<protein>
    <submittedName>
        <fullName evidence="2">Glycosyltransferase</fullName>
    </submittedName>
</protein>
<proteinExistence type="predicted"/>
<dbReference type="SUPFAM" id="SSF53448">
    <property type="entry name" value="Nucleotide-diphospho-sugar transferases"/>
    <property type="match status" value="1"/>
</dbReference>
<dbReference type="Gene3D" id="3.90.550.10">
    <property type="entry name" value="Spore Coat Polysaccharide Biosynthesis Protein SpsA, Chain A"/>
    <property type="match status" value="1"/>
</dbReference>
<dbReference type="AlphaFoldDB" id="A0A5D0MJU2"/>
<sequence>MIEMENENNNKPMISVVMISYNHQVFIEESLMSVVEQQSDSYDLEILIVDDGSSDDTQKIISSVQEKYPDLIFPTFKEHAGITAINKNLNEQIKKARGEYIAFLAGDDKYLPNRFEKQLEAFKKDDLVELVISNGKNFDLAREEFLNSCQEEVIVRMLQEGNESDVYEYITTNVPTLLIQGFLVKKSMLEAIDFFDESVIADDWVLNIRIFQYLTEHNKKAMYIEDVVFQRNIHGENTSRNIDDHSLRIMQVVDKYISPTKQKHILKKMHLNFFILCVRRKMYQKSLSHFYQYQKNDFFMRDLFLLITNKIAKKLNAK</sequence>